<dbReference type="AlphaFoldDB" id="A0A195D3R5"/>
<dbReference type="PANTHER" id="PTHR13000:SF0">
    <property type="entry name" value="NUCLEOPORIN P54"/>
    <property type="match status" value="1"/>
</dbReference>
<dbReference type="STRING" id="456900.A0A195D3R5"/>
<keyword evidence="3" id="KW-0539">Nucleus</keyword>
<name>A0A195D3R5_9HYME</name>
<dbReference type="GO" id="GO:0017056">
    <property type="term" value="F:structural constituent of nuclear pore"/>
    <property type="evidence" value="ECO:0007669"/>
    <property type="project" value="TreeGrafter"/>
</dbReference>
<feature type="coiled-coil region" evidence="4">
    <location>
        <begin position="467"/>
        <end position="494"/>
    </location>
</feature>
<protein>
    <submittedName>
        <fullName evidence="6">Putative nucleoporin Nup54</fullName>
    </submittedName>
</protein>
<dbReference type="EMBL" id="KQ976885">
    <property type="protein sequence ID" value="KYN07496.1"/>
    <property type="molecule type" value="Genomic_DNA"/>
</dbReference>
<evidence type="ECO:0000313" key="6">
    <source>
        <dbReference type="EMBL" id="KYN07496.1"/>
    </source>
</evidence>
<evidence type="ECO:0000256" key="3">
    <source>
        <dbReference type="ARBA" id="ARBA00023242"/>
    </source>
</evidence>
<dbReference type="GO" id="GO:0036228">
    <property type="term" value="P:protein localization to nuclear inner membrane"/>
    <property type="evidence" value="ECO:0007669"/>
    <property type="project" value="TreeGrafter"/>
</dbReference>
<dbReference type="GO" id="GO:0006999">
    <property type="term" value="P:nuclear pore organization"/>
    <property type="evidence" value="ECO:0007669"/>
    <property type="project" value="TreeGrafter"/>
</dbReference>
<reference evidence="6 7" key="1">
    <citation type="submission" date="2016-03" db="EMBL/GenBank/DDBJ databases">
        <title>Cyphomyrmex costatus WGS genome.</title>
        <authorList>
            <person name="Nygaard S."/>
            <person name="Hu H."/>
            <person name="Boomsma J."/>
            <person name="Zhang G."/>
        </authorList>
    </citation>
    <scope>NUCLEOTIDE SEQUENCE [LARGE SCALE GENOMIC DNA]</scope>
    <source>
        <strain evidence="6">MS0001</strain>
        <tissue evidence="6">Whole body</tissue>
    </source>
</reference>
<sequence>MSFGSGFGASASTPAPTFAFGTTPASTATPVKPVAGFGTPSFGFSTPTTSTPSLFGSPSTQTTGFGTGTGFGTPAATGFGSAPSTGFGSAPTFGTPSTSAFGSALTFGSTPVSSTTTGFGTTSTFGSTPASTTGFGGFGTATTSTLSFGGFGGFGTTTTTSAPSLFSGFGTANTASTGFGTSGFGAFGSKPATTIGTTFGGFGTGTGFTGFGTGLTQPQQQQQQQQQPTNTASEALYNAVFNCQLYNDERDNTIARWNLIQALWGTGKAYYSVNAPPVDLTQENSLCRFKAIGYSRIPDADNNDGLVVLCFNKKEKDVQDGKQQLIAFLNGLLGNKPNLTITVDNIKSTGENKSQVTVYVSEKGITGSYRKIPANELVAYLSQVMQKQQLVQNGVEDIFPLVKLDPSQLKEYLDNPPCAIDARLWKQAQLDNPNPELYIPVPMIGFQQVKHRLKCQEEETARHRAFLDMAAEKIQGLQRQHTATQARLKEHRRTLLELQHRVLQVLVRQEITRKVGLSLQPEEEVLTRRFEAMHSQISAPTQYKGRISEMLSQLRMRRHIDIQNQERYTMDPIAQDDIKASNSHFQAFIKAIGKVYKERRWIPYELKERNVRSTSLGSATPCGLFTRLCLFSDYHLFQSMANALAEEHFNSYENVEKWVSNWIVSKDESFFHRGIRL</sequence>
<organism evidence="6 7">
    <name type="scientific">Cyphomyrmex costatus</name>
    <dbReference type="NCBI Taxonomy" id="456900"/>
    <lineage>
        <taxon>Eukaryota</taxon>
        <taxon>Metazoa</taxon>
        <taxon>Ecdysozoa</taxon>
        <taxon>Arthropoda</taxon>
        <taxon>Hexapoda</taxon>
        <taxon>Insecta</taxon>
        <taxon>Pterygota</taxon>
        <taxon>Neoptera</taxon>
        <taxon>Endopterygota</taxon>
        <taxon>Hymenoptera</taxon>
        <taxon>Apocrita</taxon>
        <taxon>Aculeata</taxon>
        <taxon>Formicoidea</taxon>
        <taxon>Formicidae</taxon>
        <taxon>Myrmicinae</taxon>
        <taxon>Cyphomyrmex</taxon>
    </lineage>
</organism>
<comment type="subcellular location">
    <subcellularLocation>
        <location evidence="1">Nucleus</location>
    </subcellularLocation>
</comment>
<dbReference type="Pfam" id="PF13874">
    <property type="entry name" value="Nup54"/>
    <property type="match status" value="1"/>
</dbReference>
<evidence type="ECO:0000256" key="2">
    <source>
        <dbReference type="ARBA" id="ARBA00022448"/>
    </source>
</evidence>
<gene>
    <name evidence="6" type="ORF">ALC62_01698</name>
</gene>
<dbReference type="PANTHER" id="PTHR13000">
    <property type="entry name" value="NUCLEOPORIN P54"/>
    <property type="match status" value="1"/>
</dbReference>
<dbReference type="Gene3D" id="1.20.5.490">
    <property type="entry name" value="Single helix bin"/>
    <property type="match status" value="1"/>
</dbReference>
<feature type="domain" description="Nucleoporin Nup54 alpha-helical" evidence="5">
    <location>
        <begin position="416"/>
        <end position="554"/>
    </location>
</feature>
<dbReference type="InterPro" id="IPR024864">
    <property type="entry name" value="Nup54/Nup57/Nup44"/>
</dbReference>
<dbReference type="Proteomes" id="UP000078542">
    <property type="component" value="Unassembled WGS sequence"/>
</dbReference>
<evidence type="ECO:0000259" key="5">
    <source>
        <dbReference type="Pfam" id="PF13874"/>
    </source>
</evidence>
<dbReference type="InterPro" id="IPR025712">
    <property type="entry name" value="Nup54_alpha-helical_dom"/>
</dbReference>
<evidence type="ECO:0000313" key="7">
    <source>
        <dbReference type="Proteomes" id="UP000078542"/>
    </source>
</evidence>
<keyword evidence="4" id="KW-0175">Coiled coil</keyword>
<proteinExistence type="predicted"/>
<evidence type="ECO:0000256" key="1">
    <source>
        <dbReference type="ARBA" id="ARBA00004123"/>
    </source>
</evidence>
<accession>A0A195D3R5</accession>
<keyword evidence="7" id="KW-1185">Reference proteome</keyword>
<evidence type="ECO:0000256" key="4">
    <source>
        <dbReference type="SAM" id="Coils"/>
    </source>
</evidence>
<dbReference type="GO" id="GO:0006607">
    <property type="term" value="P:NLS-bearing protein import into nucleus"/>
    <property type="evidence" value="ECO:0007669"/>
    <property type="project" value="TreeGrafter"/>
</dbReference>
<dbReference type="GO" id="GO:0044613">
    <property type="term" value="C:nuclear pore central transport channel"/>
    <property type="evidence" value="ECO:0007669"/>
    <property type="project" value="TreeGrafter"/>
</dbReference>
<keyword evidence="2" id="KW-0813">Transport</keyword>